<evidence type="ECO:0000313" key="8">
    <source>
        <dbReference type="Proteomes" id="UP000034883"/>
    </source>
</evidence>
<organism evidence="7 8">
    <name type="scientific">Sandaracinus amylolyticus</name>
    <dbReference type="NCBI Taxonomy" id="927083"/>
    <lineage>
        <taxon>Bacteria</taxon>
        <taxon>Pseudomonadati</taxon>
        <taxon>Myxococcota</taxon>
        <taxon>Polyangia</taxon>
        <taxon>Polyangiales</taxon>
        <taxon>Sandaracinaceae</taxon>
        <taxon>Sandaracinus</taxon>
    </lineage>
</organism>
<evidence type="ECO:0000256" key="4">
    <source>
        <dbReference type="ARBA" id="ARBA00023159"/>
    </source>
</evidence>
<evidence type="ECO:0000313" key="7">
    <source>
        <dbReference type="EMBL" id="AKF04831.1"/>
    </source>
</evidence>
<dbReference type="FunFam" id="1.10.10.10:FF:000001">
    <property type="entry name" value="LysR family transcriptional regulator"/>
    <property type="match status" value="1"/>
</dbReference>
<gene>
    <name evidence="7" type="ORF">DB32_001980</name>
</gene>
<evidence type="ECO:0000256" key="1">
    <source>
        <dbReference type="ARBA" id="ARBA00009437"/>
    </source>
</evidence>
<reference evidence="7 8" key="1">
    <citation type="submission" date="2015-03" db="EMBL/GenBank/DDBJ databases">
        <title>Genome assembly of Sandaracinus amylolyticus DSM 53668.</title>
        <authorList>
            <person name="Sharma G."/>
            <person name="Subramanian S."/>
        </authorList>
    </citation>
    <scope>NUCLEOTIDE SEQUENCE [LARGE SCALE GENOMIC DNA]</scope>
    <source>
        <strain evidence="7 8">DSM 53668</strain>
    </source>
</reference>
<keyword evidence="3" id="KW-0238">DNA-binding</keyword>
<accession>A0A0F6W163</accession>
<dbReference type="InterPro" id="IPR036390">
    <property type="entry name" value="WH_DNA-bd_sf"/>
</dbReference>
<dbReference type="Pfam" id="PF00126">
    <property type="entry name" value="HTH_1"/>
    <property type="match status" value="1"/>
</dbReference>
<dbReference type="GO" id="GO:2000142">
    <property type="term" value="P:regulation of DNA-templated transcription initiation"/>
    <property type="evidence" value="ECO:0007669"/>
    <property type="project" value="TreeGrafter"/>
</dbReference>
<dbReference type="AlphaFoldDB" id="A0A0F6W163"/>
<keyword evidence="2" id="KW-0805">Transcription regulation</keyword>
<dbReference type="GO" id="GO:0003677">
    <property type="term" value="F:DNA binding"/>
    <property type="evidence" value="ECO:0007669"/>
    <property type="project" value="UniProtKB-KW"/>
</dbReference>
<dbReference type="PROSITE" id="PS50931">
    <property type="entry name" value="HTH_LYSR"/>
    <property type="match status" value="1"/>
</dbReference>
<dbReference type="STRING" id="927083.DB32_001980"/>
<dbReference type="InterPro" id="IPR036388">
    <property type="entry name" value="WH-like_DNA-bd_sf"/>
</dbReference>
<evidence type="ECO:0000256" key="5">
    <source>
        <dbReference type="ARBA" id="ARBA00023163"/>
    </source>
</evidence>
<comment type="similarity">
    <text evidence="1">Belongs to the LysR transcriptional regulatory family.</text>
</comment>
<keyword evidence="5" id="KW-0804">Transcription</keyword>
<dbReference type="SUPFAM" id="SSF46785">
    <property type="entry name" value="Winged helix' DNA-binding domain"/>
    <property type="match status" value="1"/>
</dbReference>
<protein>
    <submittedName>
        <fullName evidence="7">Transcriptional regulator, LysR family protein</fullName>
    </submittedName>
</protein>
<name>A0A0F6W163_9BACT</name>
<dbReference type="EMBL" id="CP011125">
    <property type="protein sequence ID" value="AKF04831.1"/>
    <property type="molecule type" value="Genomic_DNA"/>
</dbReference>
<evidence type="ECO:0000256" key="3">
    <source>
        <dbReference type="ARBA" id="ARBA00023125"/>
    </source>
</evidence>
<evidence type="ECO:0000259" key="6">
    <source>
        <dbReference type="PROSITE" id="PS50931"/>
    </source>
</evidence>
<evidence type="ECO:0000256" key="2">
    <source>
        <dbReference type="ARBA" id="ARBA00023015"/>
    </source>
</evidence>
<sequence>MPSVQPWLNYHHLLYFWTIVREGGISAASRKLRLAQPTVSSQLRALEEALGVELFHRERGRLVLTETGAHVYRYADEIFTLGRELQDSLAGKAATRGPRLVVGVADEVPKLIVQVLLQPATELPGPVRLICYEDRQDRLLADLATHSIDVVIAEAPVPADAPVRAHSHLLGESEIAIFGAAALAKRLRRDFPGSLDGMPLLVPIENTITRGVLATWFDEHEVRPVIRAELQDSALLGAFGRTGLGVFAAPLVIAHEVCAQYDVERVGTLEGLRQRYYALTVERRIRHPAVRALTESARSKLFARRAEP</sequence>
<dbReference type="SUPFAM" id="SSF53850">
    <property type="entry name" value="Periplasmic binding protein-like II"/>
    <property type="match status" value="1"/>
</dbReference>
<dbReference type="PANTHER" id="PTHR30293:SF2">
    <property type="entry name" value="TRANSCRIPTIONAL ACTIVATOR PROTEIN NHAR"/>
    <property type="match status" value="1"/>
</dbReference>
<dbReference type="Gene3D" id="3.40.190.290">
    <property type="match status" value="1"/>
</dbReference>
<dbReference type="Pfam" id="PF03466">
    <property type="entry name" value="LysR_substrate"/>
    <property type="match status" value="1"/>
</dbReference>
<proteinExistence type="inferred from homology"/>
<dbReference type="Gene3D" id="1.10.10.10">
    <property type="entry name" value="Winged helix-like DNA-binding domain superfamily/Winged helix DNA-binding domain"/>
    <property type="match status" value="1"/>
</dbReference>
<dbReference type="PANTHER" id="PTHR30293">
    <property type="entry name" value="TRANSCRIPTIONAL REGULATORY PROTEIN NAC-RELATED"/>
    <property type="match status" value="1"/>
</dbReference>
<dbReference type="GO" id="GO:0003700">
    <property type="term" value="F:DNA-binding transcription factor activity"/>
    <property type="evidence" value="ECO:0007669"/>
    <property type="project" value="InterPro"/>
</dbReference>
<dbReference type="PRINTS" id="PR00039">
    <property type="entry name" value="HTHLYSR"/>
</dbReference>
<dbReference type="KEGG" id="samy:DB32_001980"/>
<dbReference type="InterPro" id="IPR000847">
    <property type="entry name" value="LysR_HTH_N"/>
</dbReference>
<feature type="domain" description="HTH lysR-type" evidence="6">
    <location>
        <begin position="8"/>
        <end position="65"/>
    </location>
</feature>
<keyword evidence="8" id="KW-1185">Reference proteome</keyword>
<dbReference type="InterPro" id="IPR005119">
    <property type="entry name" value="LysR_subst-bd"/>
</dbReference>
<keyword evidence="4" id="KW-0010">Activator</keyword>
<dbReference type="Proteomes" id="UP000034883">
    <property type="component" value="Chromosome"/>
</dbReference>